<dbReference type="OrthoDB" id="10253869at2759"/>
<name>A0A084QZ27_STAC4</name>
<dbReference type="OMA" id="KLGWEQY"/>
<feature type="domain" description="Thioesterase TesA-like" evidence="2">
    <location>
        <begin position="99"/>
        <end position="280"/>
    </location>
</feature>
<dbReference type="EMBL" id="KL659601">
    <property type="protein sequence ID" value="KFA69212.1"/>
    <property type="molecule type" value="Genomic_DNA"/>
</dbReference>
<dbReference type="InParanoid" id="A0A084QZ27"/>
<evidence type="ECO:0000313" key="3">
    <source>
        <dbReference type="EMBL" id="KFA69212.1"/>
    </source>
</evidence>
<feature type="region of interest" description="Disordered" evidence="1">
    <location>
        <begin position="1"/>
        <end position="23"/>
    </location>
</feature>
<proteinExistence type="predicted"/>
<dbReference type="InterPro" id="IPR001031">
    <property type="entry name" value="Thioesterase"/>
</dbReference>
<protein>
    <recommendedName>
        <fullName evidence="2">Thioesterase TesA-like domain-containing protein</fullName>
    </recommendedName>
</protein>
<dbReference type="SUPFAM" id="SSF53474">
    <property type="entry name" value="alpha/beta-Hydrolases"/>
    <property type="match status" value="1"/>
</dbReference>
<evidence type="ECO:0000256" key="1">
    <source>
        <dbReference type="SAM" id="MobiDB-lite"/>
    </source>
</evidence>
<accession>A0A084QZ27</accession>
<dbReference type="STRING" id="1283841.A0A084QZ27"/>
<dbReference type="HOGENOM" id="CLU_066049_0_0_1"/>
<gene>
    <name evidence="3" type="ORF">S40285_00074</name>
</gene>
<evidence type="ECO:0000259" key="2">
    <source>
        <dbReference type="SMART" id="SM00824"/>
    </source>
</evidence>
<reference evidence="3 4" key="1">
    <citation type="journal article" date="2014" name="BMC Genomics">
        <title>Comparative genome sequencing reveals chemotype-specific gene clusters in the toxigenic black mold Stachybotrys.</title>
        <authorList>
            <person name="Semeiks J."/>
            <person name="Borek D."/>
            <person name="Otwinowski Z."/>
            <person name="Grishin N.V."/>
        </authorList>
    </citation>
    <scope>NUCLEOTIDE SEQUENCE [LARGE SCALE GENOMIC DNA]</scope>
    <source>
        <strain evidence="3 4">IBT 40285</strain>
    </source>
</reference>
<dbReference type="Pfam" id="PF00975">
    <property type="entry name" value="Thioesterase"/>
    <property type="match status" value="1"/>
</dbReference>
<dbReference type="AlphaFoldDB" id="A0A084QZ27"/>
<dbReference type="Proteomes" id="UP000028524">
    <property type="component" value="Unassembled WGS sequence"/>
</dbReference>
<dbReference type="SMART" id="SM00824">
    <property type="entry name" value="PKS_TE"/>
    <property type="match status" value="1"/>
</dbReference>
<keyword evidence="4" id="KW-1185">Reference proteome</keyword>
<dbReference type="InterPro" id="IPR020802">
    <property type="entry name" value="TesA-like"/>
</dbReference>
<organism evidence="3 4">
    <name type="scientific">Stachybotrys chlorohalonatus (strain IBT 40285)</name>
    <dbReference type="NCBI Taxonomy" id="1283841"/>
    <lineage>
        <taxon>Eukaryota</taxon>
        <taxon>Fungi</taxon>
        <taxon>Dikarya</taxon>
        <taxon>Ascomycota</taxon>
        <taxon>Pezizomycotina</taxon>
        <taxon>Sordariomycetes</taxon>
        <taxon>Hypocreomycetidae</taxon>
        <taxon>Hypocreales</taxon>
        <taxon>Stachybotryaceae</taxon>
        <taxon>Stachybotrys</taxon>
    </lineage>
</organism>
<evidence type="ECO:0000313" key="4">
    <source>
        <dbReference type="Proteomes" id="UP000028524"/>
    </source>
</evidence>
<sequence length="295" mass="33065">MAEPQTPAIITSQGPETAEPQPPAERDECLELVQMEDWRRPGYFSSSTLPLFLIHDGGGTIFAYHCLDPLGCHVYGIRNPNWRTEDKFAGGIAEMGRLYAGWIRQAVAKPGFPVERRVDGTADILLGGWSLGGMLSLEVAKVLEGDPTVRVRGIIMVDSIYPRNTNQELVIEPWDTSEEGKTMNQILASRSMAEARRMIQHWDLPRLAEPRPRIVLLRATGYVPPKENGNGIVFTDVHRGDRNLGWDNYDKELFDEVVDVKGHHFDLFEFARVAETSAVLRKAVVKMTRAALAAW</sequence>
<dbReference type="InterPro" id="IPR029058">
    <property type="entry name" value="AB_hydrolase_fold"/>
</dbReference>
<dbReference type="Gene3D" id="3.40.50.1820">
    <property type="entry name" value="alpha/beta hydrolase"/>
    <property type="match status" value="1"/>
</dbReference>